<evidence type="ECO:0000256" key="8">
    <source>
        <dbReference type="ARBA" id="ARBA00023125"/>
    </source>
</evidence>
<evidence type="ECO:0000256" key="1">
    <source>
        <dbReference type="ARBA" id="ARBA00008343"/>
    </source>
</evidence>
<evidence type="ECO:0000256" key="11">
    <source>
        <dbReference type="ARBA" id="ARBA00023295"/>
    </source>
</evidence>
<dbReference type="GO" id="GO:0006285">
    <property type="term" value="P:base-excision repair, AP site formation"/>
    <property type="evidence" value="ECO:0007669"/>
    <property type="project" value="TreeGrafter"/>
</dbReference>
<dbReference type="Pfam" id="PF00633">
    <property type="entry name" value="HHH"/>
    <property type="match status" value="1"/>
</dbReference>
<keyword evidence="8 12" id="KW-0238">DNA-binding</keyword>
<dbReference type="InterPro" id="IPR004036">
    <property type="entry name" value="Endonuclease-III-like_CS2"/>
</dbReference>
<dbReference type="PROSITE" id="PS01155">
    <property type="entry name" value="ENDONUCLEASE_III_2"/>
    <property type="match status" value="1"/>
</dbReference>
<dbReference type="SUPFAM" id="SSF48150">
    <property type="entry name" value="DNA-glycosylase"/>
    <property type="match status" value="1"/>
</dbReference>
<sequence>MGDGMLNKSQIRYCLDQMGEMYPDAHCELVHSNPFELVIAVSLSAQCTDALVNKVTKSLFQKYKTPEDYLAVTLEELQQDIRSIGLFRNKAKNIRKLCEMLLDDYGGILPTDRDELTKLPGVGRKTANVVVSVAFNIPAIAVDTHVERVSKRLAFCKWKDSVLEVEKTLMRKIPKEEWSVTHHRLIFFGRYHCKAQNPQCEICPLLDVCREGKKRMKGRERVGTGNKV</sequence>
<dbReference type="PANTHER" id="PTHR10359">
    <property type="entry name" value="A/G-SPECIFIC ADENINE GLYCOSYLASE/ENDONUCLEASE III"/>
    <property type="match status" value="1"/>
</dbReference>
<evidence type="ECO:0000256" key="2">
    <source>
        <dbReference type="ARBA" id="ARBA00022485"/>
    </source>
</evidence>
<dbReference type="SMART" id="SM00525">
    <property type="entry name" value="FES"/>
    <property type="match status" value="1"/>
</dbReference>
<feature type="binding site" evidence="12">
    <location>
        <position position="193"/>
    </location>
    <ligand>
        <name>[4Fe-4S] cluster</name>
        <dbReference type="ChEBI" id="CHEBI:49883"/>
    </ligand>
</feature>
<keyword evidence="14" id="KW-0255">Endonuclease</keyword>
<dbReference type="InterPro" id="IPR023170">
    <property type="entry name" value="HhH_base_excis_C"/>
</dbReference>
<protein>
    <recommendedName>
        <fullName evidence="12">Endonuclease III</fullName>
        <ecNumber evidence="12">4.2.99.18</ecNumber>
    </recommendedName>
    <alternativeName>
        <fullName evidence="12">DNA-(apurinic or apyrimidinic site) lyase</fullName>
    </alternativeName>
</protein>
<dbReference type="EC" id="4.2.99.18" evidence="12"/>
<reference evidence="15" key="1">
    <citation type="submission" date="2016-10" db="EMBL/GenBank/DDBJ databases">
        <authorList>
            <person name="Varghese N."/>
            <person name="Submissions S."/>
        </authorList>
    </citation>
    <scope>NUCLEOTIDE SEQUENCE [LARGE SCALE GENOMIC DNA]</scope>
    <source>
        <strain evidence="15">IBRC-M10078</strain>
    </source>
</reference>
<dbReference type="InterPro" id="IPR005759">
    <property type="entry name" value="Nth"/>
</dbReference>
<dbReference type="CDD" id="cd00056">
    <property type="entry name" value="ENDO3c"/>
    <property type="match status" value="1"/>
</dbReference>
<dbReference type="InterPro" id="IPR011257">
    <property type="entry name" value="DNA_glycosylase"/>
</dbReference>
<dbReference type="FunFam" id="1.10.1670.10:FF:000001">
    <property type="entry name" value="Endonuclease III"/>
    <property type="match status" value="1"/>
</dbReference>
<name>A0A1H0TJR0_9BACI</name>
<dbReference type="PANTHER" id="PTHR10359:SF18">
    <property type="entry name" value="ENDONUCLEASE III"/>
    <property type="match status" value="1"/>
</dbReference>
<evidence type="ECO:0000256" key="9">
    <source>
        <dbReference type="ARBA" id="ARBA00023204"/>
    </source>
</evidence>
<dbReference type="GO" id="GO:0046872">
    <property type="term" value="F:metal ion binding"/>
    <property type="evidence" value="ECO:0007669"/>
    <property type="project" value="UniProtKB-KW"/>
</dbReference>
<evidence type="ECO:0000256" key="4">
    <source>
        <dbReference type="ARBA" id="ARBA00022763"/>
    </source>
</evidence>
<organism evidence="14 15">
    <name type="scientific">Litchfieldia salsa</name>
    <dbReference type="NCBI Taxonomy" id="930152"/>
    <lineage>
        <taxon>Bacteria</taxon>
        <taxon>Bacillati</taxon>
        <taxon>Bacillota</taxon>
        <taxon>Bacilli</taxon>
        <taxon>Bacillales</taxon>
        <taxon>Bacillaceae</taxon>
        <taxon>Litchfieldia</taxon>
    </lineage>
</organism>
<keyword evidence="5 12" id="KW-0378">Hydrolase</keyword>
<feature type="domain" description="HhH-GPD" evidence="13">
    <location>
        <begin position="43"/>
        <end position="191"/>
    </location>
</feature>
<comment type="catalytic activity">
    <reaction evidence="12">
        <text>2'-deoxyribonucleotide-(2'-deoxyribose 5'-phosphate)-2'-deoxyribonucleotide-DNA = a 3'-end 2'-deoxyribonucleotide-(2,3-dehydro-2,3-deoxyribose 5'-phosphate)-DNA + a 5'-end 5'-phospho-2'-deoxyribonucleoside-DNA + H(+)</text>
        <dbReference type="Rhea" id="RHEA:66592"/>
        <dbReference type="Rhea" id="RHEA-COMP:13180"/>
        <dbReference type="Rhea" id="RHEA-COMP:16897"/>
        <dbReference type="Rhea" id="RHEA-COMP:17067"/>
        <dbReference type="ChEBI" id="CHEBI:15378"/>
        <dbReference type="ChEBI" id="CHEBI:136412"/>
        <dbReference type="ChEBI" id="CHEBI:157695"/>
        <dbReference type="ChEBI" id="CHEBI:167181"/>
        <dbReference type="EC" id="4.2.99.18"/>
    </reaction>
</comment>
<dbReference type="Pfam" id="PF10576">
    <property type="entry name" value="EndIII_4Fe-2S"/>
    <property type="match status" value="1"/>
</dbReference>
<evidence type="ECO:0000256" key="10">
    <source>
        <dbReference type="ARBA" id="ARBA00023239"/>
    </source>
</evidence>
<feature type="binding site" evidence="12">
    <location>
        <position position="203"/>
    </location>
    <ligand>
        <name>[4Fe-4S] cluster</name>
        <dbReference type="ChEBI" id="CHEBI:49883"/>
    </ligand>
</feature>
<keyword evidence="2 12" id="KW-0004">4Fe-4S</keyword>
<evidence type="ECO:0000256" key="6">
    <source>
        <dbReference type="ARBA" id="ARBA00023004"/>
    </source>
</evidence>
<comment type="similarity">
    <text evidence="1 12">Belongs to the Nth/MutY family.</text>
</comment>
<evidence type="ECO:0000256" key="3">
    <source>
        <dbReference type="ARBA" id="ARBA00022723"/>
    </source>
</evidence>
<dbReference type="Pfam" id="PF00730">
    <property type="entry name" value="HhH-GPD"/>
    <property type="match status" value="1"/>
</dbReference>
<keyword evidence="4 12" id="KW-0227">DNA damage</keyword>
<dbReference type="HAMAP" id="MF_00942">
    <property type="entry name" value="Nth"/>
    <property type="match status" value="1"/>
</dbReference>
<dbReference type="GO" id="GO:0003677">
    <property type="term" value="F:DNA binding"/>
    <property type="evidence" value="ECO:0007669"/>
    <property type="project" value="UniProtKB-UniRule"/>
</dbReference>
<proteinExistence type="inferred from homology"/>
<evidence type="ECO:0000256" key="7">
    <source>
        <dbReference type="ARBA" id="ARBA00023014"/>
    </source>
</evidence>
<dbReference type="Gene3D" id="1.10.340.30">
    <property type="entry name" value="Hypothetical protein, domain 2"/>
    <property type="match status" value="1"/>
</dbReference>
<dbReference type="PIRSF" id="PIRSF001435">
    <property type="entry name" value="Nth"/>
    <property type="match status" value="1"/>
</dbReference>
<dbReference type="InterPro" id="IPR003265">
    <property type="entry name" value="HhH-GPD_domain"/>
</dbReference>
<keyword evidence="10 12" id="KW-0456">Lyase</keyword>
<feature type="binding site" evidence="12">
    <location>
        <position position="209"/>
    </location>
    <ligand>
        <name>[4Fe-4S] cluster</name>
        <dbReference type="ChEBI" id="CHEBI:49883"/>
    </ligand>
</feature>
<dbReference type="GO" id="GO:0051539">
    <property type="term" value="F:4 iron, 4 sulfur cluster binding"/>
    <property type="evidence" value="ECO:0007669"/>
    <property type="project" value="UniProtKB-UniRule"/>
</dbReference>
<dbReference type="Proteomes" id="UP000199159">
    <property type="component" value="Unassembled WGS sequence"/>
</dbReference>
<dbReference type="STRING" id="930152.SAMN05216565_103576"/>
<keyword evidence="14" id="KW-0540">Nuclease</keyword>
<comment type="cofactor">
    <cofactor evidence="12">
        <name>[4Fe-4S] cluster</name>
        <dbReference type="ChEBI" id="CHEBI:49883"/>
    </cofactor>
    <text evidence="12">Binds 1 [4Fe-4S] cluster.</text>
</comment>
<evidence type="ECO:0000313" key="15">
    <source>
        <dbReference type="Proteomes" id="UP000199159"/>
    </source>
</evidence>
<feature type="binding site" evidence="12">
    <location>
        <position position="200"/>
    </location>
    <ligand>
        <name>[4Fe-4S] cluster</name>
        <dbReference type="ChEBI" id="CHEBI:49883"/>
    </ligand>
</feature>
<dbReference type="AlphaFoldDB" id="A0A1H0TJR0"/>
<dbReference type="EMBL" id="FNJU01000003">
    <property type="protein sequence ID" value="SDP54307.1"/>
    <property type="molecule type" value="Genomic_DNA"/>
</dbReference>
<evidence type="ECO:0000259" key="13">
    <source>
        <dbReference type="SMART" id="SM00478"/>
    </source>
</evidence>
<evidence type="ECO:0000256" key="12">
    <source>
        <dbReference type="HAMAP-Rule" id="MF_00942"/>
    </source>
</evidence>
<dbReference type="FunFam" id="1.10.340.30:FF:000001">
    <property type="entry name" value="Endonuclease III"/>
    <property type="match status" value="1"/>
</dbReference>
<dbReference type="GO" id="GO:0140078">
    <property type="term" value="F:class I DNA-(apurinic or apyrimidinic site) endonuclease activity"/>
    <property type="evidence" value="ECO:0007669"/>
    <property type="project" value="UniProtKB-EC"/>
</dbReference>
<accession>A0A1H0TJR0</accession>
<comment type="function">
    <text evidence="12">DNA repair enzyme that has both DNA N-glycosylase activity and AP-lyase activity. The DNA N-glycosylase activity releases various damaged pyrimidines from DNA by cleaving the N-glycosidic bond, leaving an AP (apurinic/apyrimidinic) site. The AP-lyase activity cleaves the phosphodiester bond 3' to the AP site by a beta-elimination, leaving a 3'-terminal unsaturated sugar and a product with a terminal 5'-phosphate.</text>
</comment>
<evidence type="ECO:0000313" key="14">
    <source>
        <dbReference type="EMBL" id="SDP54307.1"/>
    </source>
</evidence>
<dbReference type="Gene3D" id="1.10.1670.10">
    <property type="entry name" value="Helix-hairpin-Helix base-excision DNA repair enzymes (C-terminal)"/>
    <property type="match status" value="1"/>
</dbReference>
<keyword evidence="7 12" id="KW-0411">Iron-sulfur</keyword>
<keyword evidence="15" id="KW-1185">Reference proteome</keyword>
<dbReference type="GO" id="GO:0019104">
    <property type="term" value="F:DNA N-glycosylase activity"/>
    <property type="evidence" value="ECO:0007669"/>
    <property type="project" value="UniProtKB-UniRule"/>
</dbReference>
<keyword evidence="6 12" id="KW-0408">Iron</keyword>
<gene>
    <name evidence="12" type="primary">nth</name>
    <name evidence="14" type="ORF">SAMN05216565_103576</name>
</gene>
<keyword evidence="9 12" id="KW-0234">DNA repair</keyword>
<keyword evidence="11 12" id="KW-0326">Glycosidase</keyword>
<keyword evidence="3 12" id="KW-0479">Metal-binding</keyword>
<dbReference type="InterPro" id="IPR000445">
    <property type="entry name" value="HhH_motif"/>
</dbReference>
<dbReference type="SMART" id="SM00478">
    <property type="entry name" value="ENDO3c"/>
    <property type="match status" value="1"/>
</dbReference>
<evidence type="ECO:0000256" key="5">
    <source>
        <dbReference type="ARBA" id="ARBA00022801"/>
    </source>
</evidence>
<dbReference type="InterPro" id="IPR003651">
    <property type="entry name" value="Endonuclease3_FeS-loop_motif"/>
</dbReference>
<dbReference type="NCBIfam" id="TIGR01083">
    <property type="entry name" value="nth"/>
    <property type="match status" value="1"/>
</dbReference>